<evidence type="ECO:0000313" key="8">
    <source>
        <dbReference type="Proteomes" id="UP001185069"/>
    </source>
</evidence>
<dbReference type="Proteomes" id="UP001185069">
    <property type="component" value="Unassembled WGS sequence"/>
</dbReference>
<comment type="caution">
    <text evidence="7">The sequence shown here is derived from an EMBL/GenBank/DDBJ whole genome shotgun (WGS) entry which is preliminary data.</text>
</comment>
<dbReference type="PANTHER" id="PTHR43124:SF3">
    <property type="entry name" value="CHLORAMPHENICOL EFFLUX PUMP RV0191"/>
    <property type="match status" value="1"/>
</dbReference>
<sequence length="147" mass="14508">MVALLDKAADRARDRTLAISLAALTAVLVVFAVFAANPVVTVSALVLMAGFGFGTVPGLQMRIMHFAQEAPTLASGSNIAAFNVGNALGAWLGGVGIGAGLGFTSPIWIGAILSGAGLLVILVAAKAAAQRPAPIAEAAAPAPLPAP</sequence>
<proteinExistence type="predicted"/>
<keyword evidence="8" id="KW-1185">Reference proteome</keyword>
<comment type="subcellular location">
    <subcellularLocation>
        <location evidence="1">Cell membrane</location>
        <topology evidence="1">Multi-pass membrane protein</topology>
    </subcellularLocation>
</comment>
<accession>A0ABU1JG46</accession>
<evidence type="ECO:0000256" key="6">
    <source>
        <dbReference type="SAM" id="Phobius"/>
    </source>
</evidence>
<dbReference type="Gene3D" id="1.20.1250.20">
    <property type="entry name" value="MFS general substrate transporter like domains"/>
    <property type="match status" value="1"/>
</dbReference>
<evidence type="ECO:0000256" key="3">
    <source>
        <dbReference type="ARBA" id="ARBA00022692"/>
    </source>
</evidence>
<evidence type="ECO:0000256" key="5">
    <source>
        <dbReference type="ARBA" id="ARBA00023136"/>
    </source>
</evidence>
<evidence type="ECO:0000256" key="1">
    <source>
        <dbReference type="ARBA" id="ARBA00004651"/>
    </source>
</evidence>
<feature type="transmembrane region" description="Helical" evidence="6">
    <location>
        <begin position="80"/>
        <end position="101"/>
    </location>
</feature>
<protein>
    <submittedName>
        <fullName evidence="7">MFS family arabinose efflux permease</fullName>
    </submittedName>
</protein>
<dbReference type="SUPFAM" id="SSF103473">
    <property type="entry name" value="MFS general substrate transporter"/>
    <property type="match status" value="1"/>
</dbReference>
<name>A0ABU1JG46_9MICC</name>
<organism evidence="7 8">
    <name type="scientific">Arthrobacter russicus</name>
    <dbReference type="NCBI Taxonomy" id="172040"/>
    <lineage>
        <taxon>Bacteria</taxon>
        <taxon>Bacillati</taxon>
        <taxon>Actinomycetota</taxon>
        <taxon>Actinomycetes</taxon>
        <taxon>Micrococcales</taxon>
        <taxon>Micrococcaceae</taxon>
        <taxon>Arthrobacter</taxon>
    </lineage>
</organism>
<keyword evidence="4 6" id="KW-1133">Transmembrane helix</keyword>
<evidence type="ECO:0000313" key="7">
    <source>
        <dbReference type="EMBL" id="MDR6270826.1"/>
    </source>
</evidence>
<dbReference type="EMBL" id="JAVDQF010000001">
    <property type="protein sequence ID" value="MDR6270826.1"/>
    <property type="molecule type" value="Genomic_DNA"/>
</dbReference>
<gene>
    <name evidence="7" type="ORF">JOE69_003064</name>
</gene>
<dbReference type="InterPro" id="IPR050189">
    <property type="entry name" value="MFS_Efflux_Transporters"/>
</dbReference>
<keyword evidence="3 6" id="KW-0812">Transmembrane</keyword>
<feature type="transmembrane region" description="Helical" evidence="6">
    <location>
        <begin position="107"/>
        <end position="125"/>
    </location>
</feature>
<evidence type="ECO:0000256" key="2">
    <source>
        <dbReference type="ARBA" id="ARBA00022475"/>
    </source>
</evidence>
<reference evidence="7 8" key="1">
    <citation type="submission" date="2023-07" db="EMBL/GenBank/DDBJ databases">
        <title>Sequencing the genomes of 1000 actinobacteria strains.</title>
        <authorList>
            <person name="Klenk H.-P."/>
        </authorList>
    </citation>
    <scope>NUCLEOTIDE SEQUENCE [LARGE SCALE GENOMIC DNA]</scope>
    <source>
        <strain evidence="7 8">DSM 14555</strain>
    </source>
</reference>
<evidence type="ECO:0000256" key="4">
    <source>
        <dbReference type="ARBA" id="ARBA00022989"/>
    </source>
</evidence>
<feature type="transmembrane region" description="Helical" evidence="6">
    <location>
        <begin position="42"/>
        <end position="59"/>
    </location>
</feature>
<keyword evidence="2" id="KW-1003">Cell membrane</keyword>
<feature type="transmembrane region" description="Helical" evidence="6">
    <location>
        <begin position="17"/>
        <end position="36"/>
    </location>
</feature>
<keyword evidence="5 6" id="KW-0472">Membrane</keyword>
<dbReference type="InterPro" id="IPR036259">
    <property type="entry name" value="MFS_trans_sf"/>
</dbReference>
<dbReference type="PANTHER" id="PTHR43124">
    <property type="entry name" value="PURINE EFFLUX PUMP PBUE"/>
    <property type="match status" value="1"/>
</dbReference>